<accession>A0ABX4NMT1</accession>
<keyword evidence="2" id="KW-1185">Reference proteome</keyword>
<reference evidence="1 2" key="1">
    <citation type="submission" date="2017-07" db="EMBL/GenBank/DDBJ databases">
        <title>Leptospira spp. isolated from tropical soils.</title>
        <authorList>
            <person name="Thibeaux R."/>
            <person name="Iraola G."/>
            <person name="Ferres I."/>
            <person name="Bierque E."/>
            <person name="Girault D."/>
            <person name="Soupe-Gilbert M.-E."/>
            <person name="Picardeau M."/>
            <person name="Goarant C."/>
        </authorList>
    </citation>
    <scope>NUCLEOTIDE SEQUENCE [LARGE SCALE GENOMIC DNA]</scope>
    <source>
        <strain evidence="1 2">FH4-C-A1</strain>
    </source>
</reference>
<protein>
    <recommendedName>
        <fullName evidence="3">SH3 domain-containing protein</fullName>
    </recommendedName>
</protein>
<name>A0ABX4NMT1_9LEPT</name>
<dbReference type="Proteomes" id="UP000231879">
    <property type="component" value="Unassembled WGS sequence"/>
</dbReference>
<evidence type="ECO:0008006" key="3">
    <source>
        <dbReference type="Google" id="ProtNLM"/>
    </source>
</evidence>
<organism evidence="1 2">
    <name type="scientific">Leptospira barantonii</name>
    <dbReference type="NCBI Taxonomy" id="2023184"/>
    <lineage>
        <taxon>Bacteria</taxon>
        <taxon>Pseudomonadati</taxon>
        <taxon>Spirochaetota</taxon>
        <taxon>Spirochaetia</taxon>
        <taxon>Leptospirales</taxon>
        <taxon>Leptospiraceae</taxon>
        <taxon>Leptospira</taxon>
    </lineage>
</organism>
<proteinExistence type="predicted"/>
<dbReference type="Gene3D" id="2.30.30.40">
    <property type="entry name" value="SH3 Domains"/>
    <property type="match status" value="1"/>
</dbReference>
<dbReference type="RefSeq" id="WP_100762536.1">
    <property type="nucleotide sequence ID" value="NZ_NPDS01000004.1"/>
</dbReference>
<evidence type="ECO:0000313" key="1">
    <source>
        <dbReference type="EMBL" id="PJZ57231.1"/>
    </source>
</evidence>
<comment type="caution">
    <text evidence="1">The sequence shown here is derived from an EMBL/GenBank/DDBJ whole genome shotgun (WGS) entry which is preliminary data.</text>
</comment>
<sequence length="245" mass="27722">MKKIILILSFLMLNHCFIFNEKPKLTLKTTKYQVITKEANIKSEANNQSATLGKLFEKDIVNVIEFTSREDVLSIRNAPSFKAKWAKVITLKNEIGYVFGAMLQLASLNEYSCTRPGKHLNIKVKAEGTYIKLCADGSYTLSEYYNCDGYVCSEHGCWSSVMKSLKLSPKKVFYYSGAGEAENCTHGCTYLEYYANSEISNNKSYDSNSIYSFKGVDFFKIDPNSTKFEITDLPVGENCKNNTLF</sequence>
<dbReference type="EMBL" id="NPDS01000004">
    <property type="protein sequence ID" value="PJZ57231.1"/>
    <property type="molecule type" value="Genomic_DNA"/>
</dbReference>
<evidence type="ECO:0000313" key="2">
    <source>
        <dbReference type="Proteomes" id="UP000231879"/>
    </source>
</evidence>
<gene>
    <name evidence="1" type="ORF">CH367_10890</name>
</gene>